<dbReference type="InterPro" id="IPR013785">
    <property type="entry name" value="Aldolase_TIM"/>
</dbReference>
<dbReference type="SUPFAM" id="SSF102114">
    <property type="entry name" value="Radical SAM enzymes"/>
    <property type="match status" value="1"/>
</dbReference>
<feature type="domain" description="Arsenosugar biosynthesis radical SAM protein ArsS-like C-terminal" evidence="6">
    <location>
        <begin position="199"/>
        <end position="335"/>
    </location>
</feature>
<comment type="caution">
    <text evidence="7">The sequence shown here is derived from an EMBL/GenBank/DDBJ whole genome shotgun (WGS) entry which is preliminary data.</text>
</comment>
<name>A0A5C5ZLA4_9BACT</name>
<keyword evidence="4" id="KW-0408">Iron</keyword>
<keyword evidence="3" id="KW-0479">Metal-binding</keyword>
<keyword evidence="8" id="KW-1185">Reference proteome</keyword>
<evidence type="ECO:0000259" key="6">
    <source>
        <dbReference type="Pfam" id="PF12345"/>
    </source>
</evidence>
<evidence type="ECO:0000313" key="7">
    <source>
        <dbReference type="EMBL" id="TWT87978.1"/>
    </source>
</evidence>
<evidence type="ECO:0000256" key="3">
    <source>
        <dbReference type="ARBA" id="ARBA00022723"/>
    </source>
</evidence>
<dbReference type="InterPro" id="IPR007197">
    <property type="entry name" value="rSAM"/>
</dbReference>
<evidence type="ECO:0000256" key="5">
    <source>
        <dbReference type="ARBA" id="ARBA00023014"/>
    </source>
</evidence>
<organism evidence="7 8">
    <name type="scientific">Stieleria varia</name>
    <dbReference type="NCBI Taxonomy" id="2528005"/>
    <lineage>
        <taxon>Bacteria</taxon>
        <taxon>Pseudomonadati</taxon>
        <taxon>Planctomycetota</taxon>
        <taxon>Planctomycetia</taxon>
        <taxon>Pirellulales</taxon>
        <taxon>Pirellulaceae</taxon>
        <taxon>Stieleria</taxon>
    </lineage>
</organism>
<dbReference type="Gene3D" id="3.20.20.70">
    <property type="entry name" value="Aldolase class I"/>
    <property type="match status" value="1"/>
</dbReference>
<dbReference type="GO" id="GO:0003824">
    <property type="term" value="F:catalytic activity"/>
    <property type="evidence" value="ECO:0007669"/>
    <property type="project" value="InterPro"/>
</dbReference>
<dbReference type="PANTHER" id="PTHR43728">
    <property type="entry name" value="SLR0304 PROTEIN"/>
    <property type="match status" value="1"/>
</dbReference>
<dbReference type="InterPro" id="IPR058240">
    <property type="entry name" value="rSAM_sf"/>
</dbReference>
<dbReference type="NCBIfam" id="TIGR04167">
    <property type="entry name" value="rSAM_SeCys"/>
    <property type="match status" value="1"/>
</dbReference>
<dbReference type="GO" id="GO:0051536">
    <property type="term" value="F:iron-sulfur cluster binding"/>
    <property type="evidence" value="ECO:0007669"/>
    <property type="project" value="UniProtKB-KW"/>
</dbReference>
<dbReference type="GO" id="GO:0046872">
    <property type="term" value="F:metal ion binding"/>
    <property type="evidence" value="ECO:0007669"/>
    <property type="project" value="UniProtKB-KW"/>
</dbReference>
<dbReference type="OrthoDB" id="9810775at2"/>
<evidence type="ECO:0000256" key="2">
    <source>
        <dbReference type="ARBA" id="ARBA00022691"/>
    </source>
</evidence>
<evidence type="ECO:0000256" key="4">
    <source>
        <dbReference type="ARBA" id="ARBA00023004"/>
    </source>
</evidence>
<dbReference type="InterPro" id="IPR026351">
    <property type="entry name" value="rSAM_ArsS-like"/>
</dbReference>
<dbReference type="InterPro" id="IPR024521">
    <property type="entry name" value="ArsS-like_C"/>
</dbReference>
<dbReference type="AlphaFoldDB" id="A0A5C5ZLA4"/>
<dbReference type="Proteomes" id="UP000320176">
    <property type="component" value="Unassembled WGS sequence"/>
</dbReference>
<dbReference type="EMBL" id="SJPN01000029">
    <property type="protein sequence ID" value="TWT87978.1"/>
    <property type="molecule type" value="Genomic_DNA"/>
</dbReference>
<dbReference type="CDD" id="cd01335">
    <property type="entry name" value="Radical_SAM"/>
    <property type="match status" value="1"/>
</dbReference>
<accession>A0A5C5ZLA4</accession>
<sequence>MSTLLPVIDAGLPTGIIEPFSQRVLRDGSPMVRHTLTDLQVNLGKLCNQTCTHCHVEAGPTKKRENMDRETAERIVELVAGCRTLQTIDLTGGAPEMNESFRRLVKTFRDAGLRVIDRCNLTIISEPSYEWVAPFLAEHQVDVVASLPCYLEDNVDGQRGQGVFGRSIQALQTLNALGYAQAGTGLRLDLVFNPTGPSLPPDQAKLESDYKAQLQDRFGIQFDRLLTITNIPIKRYAKFLSKLGKLDDYMRLLADNHNPAAADSVMCRSLVSIGWDGKLYDCDFNQMLQMPIAGQADQPTVWSIDNLQDFIDRPIAVADHCYGCTAGAGSSCGGALT</sequence>
<dbReference type="PANTHER" id="PTHR43728:SF1">
    <property type="entry name" value="FE-S OXIDOREDUCTASE"/>
    <property type="match status" value="1"/>
</dbReference>
<reference evidence="7 8" key="1">
    <citation type="submission" date="2019-02" db="EMBL/GenBank/DDBJ databases">
        <title>Deep-cultivation of Planctomycetes and their phenomic and genomic characterization uncovers novel biology.</title>
        <authorList>
            <person name="Wiegand S."/>
            <person name="Jogler M."/>
            <person name="Boedeker C."/>
            <person name="Pinto D."/>
            <person name="Vollmers J."/>
            <person name="Rivas-Marin E."/>
            <person name="Kohn T."/>
            <person name="Peeters S.H."/>
            <person name="Heuer A."/>
            <person name="Rast P."/>
            <person name="Oberbeckmann S."/>
            <person name="Bunk B."/>
            <person name="Jeske O."/>
            <person name="Meyerdierks A."/>
            <person name="Storesund J.E."/>
            <person name="Kallscheuer N."/>
            <person name="Luecker S."/>
            <person name="Lage O.M."/>
            <person name="Pohl T."/>
            <person name="Merkel B.J."/>
            <person name="Hornburger P."/>
            <person name="Mueller R.-W."/>
            <person name="Bruemmer F."/>
            <person name="Labrenz M."/>
            <person name="Spormann A.M."/>
            <person name="Op Den Camp H."/>
            <person name="Overmann J."/>
            <person name="Amann R."/>
            <person name="Jetten M.S.M."/>
            <person name="Mascher T."/>
            <person name="Medema M.H."/>
            <person name="Devos D.P."/>
            <person name="Kaster A.-K."/>
            <person name="Ovreas L."/>
            <person name="Rohde M."/>
            <person name="Galperin M.Y."/>
            <person name="Jogler C."/>
        </authorList>
    </citation>
    <scope>NUCLEOTIDE SEQUENCE [LARGE SCALE GENOMIC DNA]</scope>
    <source>
        <strain evidence="7 8">Pla52n</strain>
    </source>
</reference>
<protein>
    <submittedName>
        <fullName evidence="7">Molybdenum cofactor biosynthesis protein A</fullName>
    </submittedName>
</protein>
<evidence type="ECO:0000256" key="1">
    <source>
        <dbReference type="ARBA" id="ARBA00001966"/>
    </source>
</evidence>
<keyword evidence="2" id="KW-0949">S-adenosyl-L-methionine</keyword>
<proteinExistence type="predicted"/>
<gene>
    <name evidence="7" type="ORF">Pla52n_69350</name>
</gene>
<dbReference type="SFLD" id="SFLDS00029">
    <property type="entry name" value="Radical_SAM"/>
    <property type="match status" value="1"/>
</dbReference>
<keyword evidence="5" id="KW-0411">Iron-sulfur</keyword>
<dbReference type="RefSeq" id="WP_146523769.1">
    <property type="nucleotide sequence ID" value="NZ_CP151726.1"/>
</dbReference>
<dbReference type="SFLD" id="SFLDG01067">
    <property type="entry name" value="SPASM/twitch_domain_containing"/>
    <property type="match status" value="1"/>
</dbReference>
<dbReference type="Pfam" id="PF12345">
    <property type="entry name" value="DUF3641"/>
    <property type="match status" value="1"/>
</dbReference>
<evidence type="ECO:0000313" key="8">
    <source>
        <dbReference type="Proteomes" id="UP000320176"/>
    </source>
</evidence>
<comment type="cofactor">
    <cofactor evidence="1">
        <name>[4Fe-4S] cluster</name>
        <dbReference type="ChEBI" id="CHEBI:49883"/>
    </cofactor>
</comment>